<dbReference type="KEGG" id="vg:77928093"/>
<evidence type="ECO:0000313" key="2">
    <source>
        <dbReference type="Proteomes" id="UP000501266"/>
    </source>
</evidence>
<name>A0A6G8R1Z1_9CAUD</name>
<dbReference type="GeneID" id="77928093"/>
<dbReference type="Proteomes" id="UP000501266">
    <property type="component" value="Segment"/>
</dbReference>
<reference evidence="1 2" key="1">
    <citation type="submission" date="2020-02" db="EMBL/GenBank/DDBJ databases">
        <authorList>
            <person name="Bullock J.N."/>
            <person name="Barnes M.L."/>
            <person name="Kankolongo K.M."/>
            <person name="Dejene B.A."/>
            <person name="Lindsay P.E."/>
            <person name="Bhuiyan S."/>
            <person name="Nayek S."/>
            <person name="Hughes L.E."/>
            <person name="Garlena R.A."/>
            <person name="Russell D.A."/>
            <person name="Pope W.H."/>
            <person name="Jacobs-Sera D."/>
            <person name="Hatfull G.F."/>
        </authorList>
    </citation>
    <scope>NUCLEOTIDE SEQUENCE [LARGE SCALE GENOMIC DNA]</scope>
</reference>
<dbReference type="EMBL" id="MT024865">
    <property type="protein sequence ID" value="QIN94217.1"/>
    <property type="molecule type" value="Genomic_DNA"/>
</dbReference>
<accession>A0A6G8R1Z1</accession>
<organism evidence="1 2">
    <name type="scientific">Streptomyces phage Wakanda</name>
    <dbReference type="NCBI Taxonomy" id="2713267"/>
    <lineage>
        <taxon>Viruses</taxon>
        <taxon>Duplodnaviria</taxon>
        <taxon>Heunggongvirae</taxon>
        <taxon>Uroviricota</taxon>
        <taxon>Caudoviricetes</taxon>
        <taxon>Stanwilliamsviridae</taxon>
        <taxon>Loccivirinae</taxon>
        <taxon>Wakandavirus</taxon>
        <taxon>Wakandavirus wakanda</taxon>
    </lineage>
</organism>
<proteinExistence type="predicted"/>
<protein>
    <submittedName>
        <fullName evidence="1">Uncharacterized protein</fullName>
    </submittedName>
</protein>
<evidence type="ECO:0000313" key="1">
    <source>
        <dbReference type="EMBL" id="QIN94217.1"/>
    </source>
</evidence>
<keyword evidence="2" id="KW-1185">Reference proteome</keyword>
<sequence length="52" mass="6186">METLAEFAARLEMEQARRDYRATWSSLDRHAESSAWEYTNACYRAWAVLTNR</sequence>
<gene>
    <name evidence="1" type="primary">257</name>
    <name evidence="1" type="ORF">SEA_WAKANDA_257</name>
</gene>
<dbReference type="RefSeq" id="YP_010652308.1">
    <property type="nucleotide sequence ID" value="NC_070785.1"/>
</dbReference>